<dbReference type="AlphaFoldDB" id="A0A5J9TSL8"/>
<dbReference type="SUPFAM" id="SSF52540">
    <property type="entry name" value="P-loop containing nucleoside triphosphate hydrolases"/>
    <property type="match status" value="1"/>
</dbReference>
<reference evidence="6 7" key="1">
    <citation type="journal article" date="2019" name="Sci. Rep.">
        <title>A high-quality genome of Eragrostis curvula grass provides insights into Poaceae evolution and supports new strategies to enhance forage quality.</title>
        <authorList>
            <person name="Carballo J."/>
            <person name="Santos B.A.C.M."/>
            <person name="Zappacosta D."/>
            <person name="Garbus I."/>
            <person name="Selva J.P."/>
            <person name="Gallo C.A."/>
            <person name="Diaz A."/>
            <person name="Albertini E."/>
            <person name="Caccamo M."/>
            <person name="Echenique V."/>
        </authorList>
    </citation>
    <scope>NUCLEOTIDE SEQUENCE [LARGE SCALE GENOMIC DNA]</scope>
    <source>
        <strain evidence="7">cv. Victoria</strain>
        <tissue evidence="6">Leaf</tissue>
    </source>
</reference>
<evidence type="ECO:0000313" key="7">
    <source>
        <dbReference type="Proteomes" id="UP000324897"/>
    </source>
</evidence>
<evidence type="ECO:0000256" key="3">
    <source>
        <dbReference type="ARBA" id="ARBA00023134"/>
    </source>
</evidence>
<dbReference type="PANTHER" id="PTHR10903">
    <property type="entry name" value="GTPASE, IMAP FAMILY MEMBER-RELATED"/>
    <property type="match status" value="1"/>
</dbReference>
<dbReference type="Gramene" id="TVU14373">
    <property type="protein sequence ID" value="TVU14373"/>
    <property type="gene ID" value="EJB05_37836"/>
</dbReference>
<dbReference type="InterPro" id="IPR027417">
    <property type="entry name" value="P-loop_NTPase"/>
</dbReference>
<dbReference type="Gene3D" id="3.40.50.300">
    <property type="entry name" value="P-loop containing nucleotide triphosphate hydrolases"/>
    <property type="match status" value="1"/>
</dbReference>
<dbReference type="Pfam" id="PF04548">
    <property type="entry name" value="AIG1"/>
    <property type="match status" value="1"/>
</dbReference>
<dbReference type="InterPro" id="IPR045058">
    <property type="entry name" value="GIMA/IAN/Toc"/>
</dbReference>
<keyword evidence="2" id="KW-0547">Nucleotide-binding</keyword>
<dbReference type="EMBL" id="RWGY01000031">
    <property type="protein sequence ID" value="TVU14373.1"/>
    <property type="molecule type" value="Genomic_DNA"/>
</dbReference>
<dbReference type="GO" id="GO:0005525">
    <property type="term" value="F:GTP binding"/>
    <property type="evidence" value="ECO:0007669"/>
    <property type="project" value="UniProtKB-KW"/>
</dbReference>
<evidence type="ECO:0000256" key="1">
    <source>
        <dbReference type="ARBA" id="ARBA00008535"/>
    </source>
</evidence>
<dbReference type="OrthoDB" id="8954335at2759"/>
<dbReference type="Proteomes" id="UP000324897">
    <property type="component" value="Unassembled WGS sequence"/>
</dbReference>
<name>A0A5J9TSL8_9POAL</name>
<protein>
    <recommendedName>
        <fullName evidence="5">AIG1-type G domain-containing protein</fullName>
    </recommendedName>
</protein>
<evidence type="ECO:0000256" key="4">
    <source>
        <dbReference type="SAM" id="Coils"/>
    </source>
</evidence>
<sequence>MGGGDDEGWVLHSPSPDAVNLVLVGKVGTGKSATANSILGCNAFKSEYSYASVTETCQMWSTTFRDGCADRTINVIDTPGLYDMNMTEEDTCEEIAKCMDMSKDGIHAMLMVFSAASRFTREDADTIKSIKMFFGDKIVDHMILVFTHGDHVEESTWRSMLTNKGARYLQDVVKVCGDRTVLFNNGTGDAQHQQDQRKKLLNAVDSVVSSHGGLPFSNQMLNQIKKAHDRQKDVDADGYSAEEILISRKELYDGYLKHITTMVEEKLNSTIENLQKQLLEEQNARQKAENQVAGAMLRSEEEIRRLRESLEKTQQESNKAREENKKYMELENARIEKDKKRKKEIKNLKNDLNNVRLESELHRKMYEKKCIIM</sequence>
<dbReference type="PANTHER" id="PTHR10903:SF185">
    <property type="entry name" value="AIG1-TYPE G DOMAIN-CONTAINING PROTEIN"/>
    <property type="match status" value="1"/>
</dbReference>
<evidence type="ECO:0000256" key="2">
    <source>
        <dbReference type="ARBA" id="ARBA00022741"/>
    </source>
</evidence>
<proteinExistence type="inferred from homology"/>
<dbReference type="InterPro" id="IPR006703">
    <property type="entry name" value="G_AIG1"/>
</dbReference>
<evidence type="ECO:0000259" key="5">
    <source>
        <dbReference type="PROSITE" id="PS51720"/>
    </source>
</evidence>
<keyword evidence="4" id="KW-0175">Coiled coil</keyword>
<keyword evidence="3" id="KW-0342">GTP-binding</keyword>
<feature type="coiled-coil region" evidence="4">
    <location>
        <begin position="264"/>
        <end position="365"/>
    </location>
</feature>
<organism evidence="6 7">
    <name type="scientific">Eragrostis curvula</name>
    <name type="common">weeping love grass</name>
    <dbReference type="NCBI Taxonomy" id="38414"/>
    <lineage>
        <taxon>Eukaryota</taxon>
        <taxon>Viridiplantae</taxon>
        <taxon>Streptophyta</taxon>
        <taxon>Embryophyta</taxon>
        <taxon>Tracheophyta</taxon>
        <taxon>Spermatophyta</taxon>
        <taxon>Magnoliopsida</taxon>
        <taxon>Liliopsida</taxon>
        <taxon>Poales</taxon>
        <taxon>Poaceae</taxon>
        <taxon>PACMAD clade</taxon>
        <taxon>Chloridoideae</taxon>
        <taxon>Eragrostideae</taxon>
        <taxon>Eragrostidinae</taxon>
        <taxon>Eragrostis</taxon>
    </lineage>
</organism>
<comment type="caution">
    <text evidence="6">The sequence shown here is derived from an EMBL/GenBank/DDBJ whole genome shotgun (WGS) entry which is preliminary data.</text>
</comment>
<dbReference type="FunFam" id="3.40.50.300:FF:000840">
    <property type="entry name" value="Immune-associated nucleotide-binding protein 9"/>
    <property type="match status" value="1"/>
</dbReference>
<comment type="similarity">
    <text evidence="1">Belongs to the TRAFAC class TrmE-Era-EngA-EngB-Septin-like GTPase superfamily. AIG1/Toc34/Toc159-like paraseptin GTPase family. IAN subfamily.</text>
</comment>
<feature type="non-terminal residue" evidence="6">
    <location>
        <position position="1"/>
    </location>
</feature>
<feature type="domain" description="AIG1-type G" evidence="5">
    <location>
        <begin position="16"/>
        <end position="225"/>
    </location>
</feature>
<keyword evidence="7" id="KW-1185">Reference proteome</keyword>
<dbReference type="CDD" id="cd01852">
    <property type="entry name" value="AIG1"/>
    <property type="match status" value="1"/>
</dbReference>
<dbReference type="PROSITE" id="PS51720">
    <property type="entry name" value="G_AIG1"/>
    <property type="match status" value="1"/>
</dbReference>
<evidence type="ECO:0000313" key="6">
    <source>
        <dbReference type="EMBL" id="TVU14373.1"/>
    </source>
</evidence>
<gene>
    <name evidence="6" type="ORF">EJB05_37836</name>
</gene>
<accession>A0A5J9TSL8</accession>